<dbReference type="Proteomes" id="UP000054324">
    <property type="component" value="Unassembled WGS sequence"/>
</dbReference>
<accession>A0A074YXW7</accession>
<dbReference type="EMBL" id="KL597164">
    <property type="protein sequence ID" value="KER19631.1"/>
    <property type="molecule type" value="Genomic_DNA"/>
</dbReference>
<dbReference type="CTD" id="20325812"/>
<organism evidence="1 2">
    <name type="scientific">Opisthorchis viverrini</name>
    <name type="common">Southeast Asian liver fluke</name>
    <dbReference type="NCBI Taxonomy" id="6198"/>
    <lineage>
        <taxon>Eukaryota</taxon>
        <taxon>Metazoa</taxon>
        <taxon>Spiralia</taxon>
        <taxon>Lophotrochozoa</taxon>
        <taxon>Platyhelminthes</taxon>
        <taxon>Trematoda</taxon>
        <taxon>Digenea</taxon>
        <taxon>Opisthorchiida</taxon>
        <taxon>Opisthorchiata</taxon>
        <taxon>Opisthorchiidae</taxon>
        <taxon>Opisthorchis</taxon>
    </lineage>
</organism>
<sequence length="199" mass="22547">MASLTGRNLHKKKSDLINGKSWKINGTWESVHLYINSPSIHENKVCPPLTLSQIPKSRDFNCSSSQLTGDGQNEGQLVSRHKTIVAETVAHKYINKNSRREQQYSEIINTACNATESDMHAPKNCVKTGSQNGHRNRLKDMQTAVKTDTSMTRLIATRRKVFLRKIHRPLPDGLRRKSGERCQTNVVKMEEGARLNKKN</sequence>
<name>A0A074YXW7_OPIVI</name>
<proteinExistence type="predicted"/>
<dbReference type="GeneID" id="20325812"/>
<reference evidence="1 2" key="1">
    <citation type="submission" date="2013-11" db="EMBL/GenBank/DDBJ databases">
        <title>Opisthorchis viverrini - life in the bile duct.</title>
        <authorList>
            <person name="Young N.D."/>
            <person name="Nagarajan N."/>
            <person name="Lin S.J."/>
            <person name="Korhonen P.K."/>
            <person name="Jex A.R."/>
            <person name="Hall R.S."/>
            <person name="Safavi-Hemami H."/>
            <person name="Kaewkong W."/>
            <person name="Bertrand D."/>
            <person name="Gao S."/>
            <person name="Seet Q."/>
            <person name="Wongkham S."/>
            <person name="Teh B.T."/>
            <person name="Wongkham C."/>
            <person name="Intapan P.M."/>
            <person name="Maleewong W."/>
            <person name="Yang X."/>
            <person name="Hu M."/>
            <person name="Wang Z."/>
            <person name="Hofmann A."/>
            <person name="Sternberg P.W."/>
            <person name="Tan P."/>
            <person name="Wang J."/>
            <person name="Gasser R.B."/>
        </authorList>
    </citation>
    <scope>NUCLEOTIDE SEQUENCE [LARGE SCALE GENOMIC DNA]</scope>
</reference>
<protein>
    <submittedName>
        <fullName evidence="1">Uncharacterized protein</fullName>
    </submittedName>
</protein>
<dbReference type="AlphaFoldDB" id="A0A074YXW7"/>
<dbReference type="KEGG" id="ovi:T265_11644"/>
<dbReference type="RefSeq" id="XP_009176616.1">
    <property type="nucleotide sequence ID" value="XM_009178352.1"/>
</dbReference>
<evidence type="ECO:0000313" key="2">
    <source>
        <dbReference type="Proteomes" id="UP000054324"/>
    </source>
</evidence>
<keyword evidence="2" id="KW-1185">Reference proteome</keyword>
<gene>
    <name evidence="1" type="ORF">T265_11644</name>
</gene>
<evidence type="ECO:0000313" key="1">
    <source>
        <dbReference type="EMBL" id="KER19631.1"/>
    </source>
</evidence>